<dbReference type="AlphaFoldDB" id="A0A835SKE3"/>
<organism evidence="3 4">
    <name type="scientific">Chlamydomonas incerta</name>
    <dbReference type="NCBI Taxonomy" id="51695"/>
    <lineage>
        <taxon>Eukaryota</taxon>
        <taxon>Viridiplantae</taxon>
        <taxon>Chlorophyta</taxon>
        <taxon>core chlorophytes</taxon>
        <taxon>Chlorophyceae</taxon>
        <taxon>CS clade</taxon>
        <taxon>Chlamydomonadales</taxon>
        <taxon>Chlamydomonadaceae</taxon>
        <taxon>Chlamydomonas</taxon>
    </lineage>
</organism>
<proteinExistence type="predicted"/>
<dbReference type="Proteomes" id="UP000650467">
    <property type="component" value="Unassembled WGS sequence"/>
</dbReference>
<dbReference type="OrthoDB" id="542372at2759"/>
<sequence length="289" mass="30996">MGVVSFQHPDKEHPAPFPLIPTGVHIATMLAAAFPFVEIVDDKVAVRTSPEIFADSLRYTMLGCTLLTAGYYACQFVRALGPLRHEYLGTAALLQMMYLAVVAGRAWFYPAAAAADLYGSVLGSAAAVLGIVLTWYDKYDPRICPEAVGMSDSEIFERLPTNSDAATKAAAKALSARLAARRNALRRLAAVLVPAATHTLWVLYAASLNLSYIAPYLASHIPSYQTYGAPVQSALSYCAEVPYRPYVLALVDGLTVLRLVAVVSGRRKAAEEEEPASAAEAKAAEPKSD</sequence>
<dbReference type="EMBL" id="JAEHOC010000042">
    <property type="protein sequence ID" value="KAG2427171.1"/>
    <property type="molecule type" value="Genomic_DNA"/>
</dbReference>
<name>A0A835SKE3_CHLIN</name>
<evidence type="ECO:0000256" key="2">
    <source>
        <dbReference type="SAM" id="Phobius"/>
    </source>
</evidence>
<reference evidence="3" key="1">
    <citation type="journal article" date="2020" name="bioRxiv">
        <title>Comparative genomics of Chlamydomonas.</title>
        <authorList>
            <person name="Craig R.J."/>
            <person name="Hasan A.R."/>
            <person name="Ness R.W."/>
            <person name="Keightley P.D."/>
        </authorList>
    </citation>
    <scope>NUCLEOTIDE SEQUENCE</scope>
    <source>
        <strain evidence="3">SAG 7.73</strain>
    </source>
</reference>
<feature type="transmembrane region" description="Helical" evidence="2">
    <location>
        <begin position="86"/>
        <end position="109"/>
    </location>
</feature>
<gene>
    <name evidence="3" type="ORF">HXX76_010890</name>
</gene>
<feature type="transmembrane region" description="Helical" evidence="2">
    <location>
        <begin position="188"/>
        <end position="207"/>
    </location>
</feature>
<keyword evidence="2" id="KW-0472">Membrane</keyword>
<evidence type="ECO:0000313" key="3">
    <source>
        <dbReference type="EMBL" id="KAG2427171.1"/>
    </source>
</evidence>
<feature type="transmembrane region" description="Helical" evidence="2">
    <location>
        <begin position="115"/>
        <end position="136"/>
    </location>
</feature>
<feature type="region of interest" description="Disordered" evidence="1">
    <location>
        <begin position="267"/>
        <end position="289"/>
    </location>
</feature>
<keyword evidence="2" id="KW-0812">Transmembrane</keyword>
<accession>A0A835SKE3</accession>
<keyword evidence="2" id="KW-1133">Transmembrane helix</keyword>
<feature type="transmembrane region" description="Helical" evidence="2">
    <location>
        <begin position="17"/>
        <end position="37"/>
    </location>
</feature>
<evidence type="ECO:0000256" key="1">
    <source>
        <dbReference type="SAM" id="MobiDB-lite"/>
    </source>
</evidence>
<comment type="caution">
    <text evidence="3">The sequence shown here is derived from an EMBL/GenBank/DDBJ whole genome shotgun (WGS) entry which is preliminary data.</text>
</comment>
<evidence type="ECO:0000313" key="4">
    <source>
        <dbReference type="Proteomes" id="UP000650467"/>
    </source>
</evidence>
<keyword evidence="4" id="KW-1185">Reference proteome</keyword>
<protein>
    <submittedName>
        <fullName evidence="3">Uncharacterized protein</fullName>
    </submittedName>
</protein>